<dbReference type="RefSeq" id="WP_397718877.1">
    <property type="nucleotide sequence ID" value="NZ_JBIRGN010000015.1"/>
</dbReference>
<dbReference type="Proteomes" id="UP001610818">
    <property type="component" value="Unassembled WGS sequence"/>
</dbReference>
<reference evidence="1 2" key="1">
    <citation type="submission" date="2024-10" db="EMBL/GenBank/DDBJ databases">
        <title>The Natural Products Discovery Center: Release of the First 8490 Sequenced Strains for Exploring Actinobacteria Biosynthetic Diversity.</title>
        <authorList>
            <person name="Kalkreuter E."/>
            <person name="Kautsar S.A."/>
            <person name="Yang D."/>
            <person name="Bader C.D."/>
            <person name="Teijaro C.N."/>
            <person name="Fluegel L."/>
            <person name="Davis C.M."/>
            <person name="Simpson J.R."/>
            <person name="Lauterbach L."/>
            <person name="Steele A.D."/>
            <person name="Gui C."/>
            <person name="Meng S."/>
            <person name="Li G."/>
            <person name="Viehrig K."/>
            <person name="Ye F."/>
            <person name="Su P."/>
            <person name="Kiefer A.F."/>
            <person name="Nichols A."/>
            <person name="Cepeda A.J."/>
            <person name="Yan W."/>
            <person name="Fan B."/>
            <person name="Jiang Y."/>
            <person name="Adhikari A."/>
            <person name="Zheng C.-J."/>
            <person name="Schuster L."/>
            <person name="Cowan T.M."/>
            <person name="Smanski M.J."/>
            <person name="Chevrette M.G."/>
            <person name="De Carvalho L.P.S."/>
            <person name="Shen B."/>
        </authorList>
    </citation>
    <scope>NUCLEOTIDE SEQUENCE [LARGE SCALE GENOMIC DNA]</scope>
    <source>
        <strain evidence="1 2">NPDC017990</strain>
    </source>
</reference>
<evidence type="ECO:0000313" key="1">
    <source>
        <dbReference type="EMBL" id="MFH8551800.1"/>
    </source>
</evidence>
<name>A0ABW7R3F6_9ACTN</name>
<proteinExistence type="predicted"/>
<dbReference type="EMBL" id="JBIRGQ010000015">
    <property type="protein sequence ID" value="MFH8551800.1"/>
    <property type="molecule type" value="Genomic_DNA"/>
</dbReference>
<protein>
    <submittedName>
        <fullName evidence="1">Uncharacterized protein</fullName>
    </submittedName>
</protein>
<gene>
    <name evidence="1" type="ORF">ACH4F9_43175</name>
</gene>
<sequence length="152" mass="16483">MTDPQHARPLRAVPGVLGDDQAAALARLLDRHGATLDDERRRRATASIPVALQAVITAQARHILQQKPVDRVDESDVLDALSLIRAAREDIDQAEAALLLAARTEAADGKTLLTFRRIAAALDLESEQAAQGRYLRRVGRPNATAARLDEPS</sequence>
<organism evidence="1 2">
    <name type="scientific">Streptomyces longisporoflavus</name>
    <dbReference type="NCBI Taxonomy" id="28044"/>
    <lineage>
        <taxon>Bacteria</taxon>
        <taxon>Bacillati</taxon>
        <taxon>Actinomycetota</taxon>
        <taxon>Actinomycetes</taxon>
        <taxon>Kitasatosporales</taxon>
        <taxon>Streptomycetaceae</taxon>
        <taxon>Streptomyces</taxon>
    </lineage>
</organism>
<evidence type="ECO:0000313" key="2">
    <source>
        <dbReference type="Proteomes" id="UP001610818"/>
    </source>
</evidence>
<keyword evidence="2" id="KW-1185">Reference proteome</keyword>
<comment type="caution">
    <text evidence="1">The sequence shown here is derived from an EMBL/GenBank/DDBJ whole genome shotgun (WGS) entry which is preliminary data.</text>
</comment>
<accession>A0ABW7R3F6</accession>